<sequence length="411" mass="46124">MNTAQDCQDTPSTIRSTLQETWSSTGGDLSLVLWQQPTWAILLFFIYGDCATPILSMLCALQESLFNAMQDFQDSKRDRDDPTREWGRLQEAISLLSSGGNTLRRCSSYLRSLGLGNLNLNLEYVCYVSAAQDCQHPFKLDKDDPARDGVVNEVRPFPLGKLRANELQEDGKALCLRSDGGRAELVTWEDVKNTSRVADMRVSEREKPEQLSESRFPVKHAAFIYSPRSEIDIKVHRRCAYAHTIAVMANDSYIIEKFSDMTMENAMDFRSRKYWFGNGRCRVERGVFMHAGSDFWPPRQVAPLPASDLRPEAGLSTSRGTPGNSYCRDSVTMTVRWTTTELPISSLSSTTTTTTTTPFLPISSDHHTNQSIPIFCTKPKQTTTSSAELDRLPPTTNDTPTHPLLHPHLSA</sequence>
<dbReference type="EMBL" id="SGPL01000085">
    <property type="protein sequence ID" value="THH18148.1"/>
    <property type="molecule type" value="Genomic_DNA"/>
</dbReference>
<evidence type="ECO:0000256" key="1">
    <source>
        <dbReference type="SAM" id="MobiDB-lite"/>
    </source>
</evidence>
<feature type="region of interest" description="Disordered" evidence="1">
    <location>
        <begin position="379"/>
        <end position="411"/>
    </location>
</feature>
<evidence type="ECO:0000313" key="3">
    <source>
        <dbReference type="Proteomes" id="UP000310158"/>
    </source>
</evidence>
<comment type="caution">
    <text evidence="2">The sequence shown here is derived from an EMBL/GenBank/DDBJ whole genome shotgun (WGS) entry which is preliminary data.</text>
</comment>
<keyword evidence="3" id="KW-1185">Reference proteome</keyword>
<dbReference type="AlphaFoldDB" id="A0A4S4M1G7"/>
<reference evidence="2 3" key="1">
    <citation type="submission" date="2019-02" db="EMBL/GenBank/DDBJ databases">
        <title>Genome sequencing of the rare red list fungi Bondarzewia mesenterica.</title>
        <authorList>
            <person name="Buettner E."/>
            <person name="Kellner H."/>
        </authorList>
    </citation>
    <scope>NUCLEOTIDE SEQUENCE [LARGE SCALE GENOMIC DNA]</scope>
    <source>
        <strain evidence="2 3">DSM 108281</strain>
    </source>
</reference>
<organism evidence="2 3">
    <name type="scientific">Bondarzewia mesenterica</name>
    <dbReference type="NCBI Taxonomy" id="1095465"/>
    <lineage>
        <taxon>Eukaryota</taxon>
        <taxon>Fungi</taxon>
        <taxon>Dikarya</taxon>
        <taxon>Basidiomycota</taxon>
        <taxon>Agaricomycotina</taxon>
        <taxon>Agaricomycetes</taxon>
        <taxon>Russulales</taxon>
        <taxon>Bondarzewiaceae</taxon>
        <taxon>Bondarzewia</taxon>
    </lineage>
</organism>
<accession>A0A4S4M1G7</accession>
<proteinExistence type="predicted"/>
<protein>
    <submittedName>
        <fullName evidence="2">Uncharacterized protein</fullName>
    </submittedName>
</protein>
<name>A0A4S4M1G7_9AGAM</name>
<gene>
    <name evidence="2" type="ORF">EW146_g2794</name>
</gene>
<evidence type="ECO:0000313" key="2">
    <source>
        <dbReference type="EMBL" id="THH18148.1"/>
    </source>
</evidence>
<dbReference type="Proteomes" id="UP000310158">
    <property type="component" value="Unassembled WGS sequence"/>
</dbReference>